<evidence type="ECO:0000313" key="6">
    <source>
        <dbReference type="WBParaSite" id="ECPE_0000843601-mRNA-1"/>
    </source>
</evidence>
<evidence type="ECO:0000256" key="3">
    <source>
        <dbReference type="ARBA" id="ARBA00022842"/>
    </source>
</evidence>
<evidence type="ECO:0000256" key="2">
    <source>
        <dbReference type="ARBA" id="ARBA00022723"/>
    </source>
</evidence>
<sequence length="277" mass="32513">LKRLLLVHGHWSQYRLTHTMLFFYNKCTLFLTVQLWTIISAGFSAITWYDTLYFVIYNLTMTSVVYTVYGFFEKHLTDTELLDHPWLYGKIAGHRNLRPIKVVLYLLDGFWQGTVIFTLTYYVFSGGEFYAPAKYFQQVDRHLQEFDFNMIGAASYLVIVICANLRITIYVRDFNVFYLVALLCTVILNVIVLILFQTFAKPTGYHAAIYKNLVSSPTFWFSIPVIVFLAELPALLWRIASDYWWRKQLVKDGQSRELVVTDYLSTQEIHSLQMVTF</sequence>
<feature type="transmembrane region" description="Helical" evidence="4">
    <location>
        <begin position="52"/>
        <end position="72"/>
    </location>
</feature>
<keyword evidence="2" id="KW-0479">Metal-binding</keyword>
<dbReference type="GO" id="GO:0140326">
    <property type="term" value="F:ATPase-coupled intramembrane lipid transporter activity"/>
    <property type="evidence" value="ECO:0007669"/>
    <property type="project" value="TreeGrafter"/>
</dbReference>
<dbReference type="AlphaFoldDB" id="A0A183AN75"/>
<feature type="transmembrane region" description="Helical" evidence="4">
    <location>
        <begin position="219"/>
        <end position="237"/>
    </location>
</feature>
<feature type="transmembrane region" description="Helical" evidence="4">
    <location>
        <begin position="102"/>
        <end position="124"/>
    </location>
</feature>
<dbReference type="InterPro" id="IPR032630">
    <property type="entry name" value="P_typ_ATPase_c"/>
</dbReference>
<dbReference type="Pfam" id="PF16212">
    <property type="entry name" value="PhoLip_ATPase_C"/>
    <property type="match status" value="1"/>
</dbReference>
<dbReference type="WBParaSite" id="ECPE_0000843601-mRNA-1">
    <property type="protein sequence ID" value="ECPE_0000843601-mRNA-1"/>
    <property type="gene ID" value="ECPE_0000843601"/>
</dbReference>
<dbReference type="GO" id="GO:0005886">
    <property type="term" value="C:plasma membrane"/>
    <property type="evidence" value="ECO:0007669"/>
    <property type="project" value="TreeGrafter"/>
</dbReference>
<dbReference type="SUPFAM" id="SSF81665">
    <property type="entry name" value="Calcium ATPase, transmembrane domain M"/>
    <property type="match status" value="1"/>
</dbReference>
<comment type="subcellular location">
    <subcellularLocation>
        <location evidence="1">Membrane</location>
        <topology evidence="1">Multi-pass membrane protein</topology>
    </subcellularLocation>
</comment>
<reference evidence="6" key="1">
    <citation type="submission" date="2016-06" db="UniProtKB">
        <authorList>
            <consortium name="WormBaseParasite"/>
        </authorList>
    </citation>
    <scope>IDENTIFICATION</scope>
</reference>
<keyword evidence="4" id="KW-0472">Membrane</keyword>
<protein>
    <submittedName>
        <fullName evidence="6">PhoLip_ATPase_C domain-containing protein</fullName>
    </submittedName>
</protein>
<keyword evidence="3" id="KW-0460">Magnesium</keyword>
<dbReference type="GO" id="GO:0046872">
    <property type="term" value="F:metal ion binding"/>
    <property type="evidence" value="ECO:0007669"/>
    <property type="project" value="UniProtKB-KW"/>
</dbReference>
<dbReference type="PANTHER" id="PTHR24092:SF218">
    <property type="entry name" value="PHOSPHOLIPID-TRANSPORTING ATPASE"/>
    <property type="match status" value="1"/>
</dbReference>
<name>A0A183AN75_9TREM</name>
<feature type="transmembrane region" description="Helical" evidence="4">
    <location>
        <begin position="150"/>
        <end position="169"/>
    </location>
</feature>
<evidence type="ECO:0000256" key="1">
    <source>
        <dbReference type="ARBA" id="ARBA00004141"/>
    </source>
</evidence>
<proteinExistence type="predicted"/>
<keyword evidence="4" id="KW-1133">Transmembrane helix</keyword>
<dbReference type="InterPro" id="IPR023298">
    <property type="entry name" value="ATPase_P-typ_TM_dom_sf"/>
</dbReference>
<organism evidence="6">
    <name type="scientific">Echinostoma caproni</name>
    <dbReference type="NCBI Taxonomy" id="27848"/>
    <lineage>
        <taxon>Eukaryota</taxon>
        <taxon>Metazoa</taxon>
        <taxon>Spiralia</taxon>
        <taxon>Lophotrochozoa</taxon>
        <taxon>Platyhelminthes</taxon>
        <taxon>Trematoda</taxon>
        <taxon>Digenea</taxon>
        <taxon>Plagiorchiida</taxon>
        <taxon>Echinostomata</taxon>
        <taxon>Echinostomatoidea</taxon>
        <taxon>Echinostomatidae</taxon>
        <taxon>Echinostoma</taxon>
    </lineage>
</organism>
<evidence type="ECO:0000256" key="4">
    <source>
        <dbReference type="SAM" id="Phobius"/>
    </source>
</evidence>
<dbReference type="PANTHER" id="PTHR24092">
    <property type="entry name" value="PROBABLE PHOSPHOLIPID-TRANSPORTING ATPASE"/>
    <property type="match status" value="1"/>
</dbReference>
<dbReference type="GO" id="GO:0045332">
    <property type="term" value="P:phospholipid translocation"/>
    <property type="evidence" value="ECO:0007669"/>
    <property type="project" value="TreeGrafter"/>
</dbReference>
<feature type="transmembrane region" description="Helical" evidence="4">
    <location>
        <begin position="176"/>
        <end position="199"/>
    </location>
</feature>
<keyword evidence="4" id="KW-0812">Transmembrane</keyword>
<accession>A0A183AN75</accession>
<feature type="domain" description="P-type ATPase C-terminal" evidence="5">
    <location>
        <begin position="1"/>
        <end position="246"/>
    </location>
</feature>
<evidence type="ECO:0000259" key="5">
    <source>
        <dbReference type="Pfam" id="PF16212"/>
    </source>
</evidence>
<feature type="transmembrane region" description="Helical" evidence="4">
    <location>
        <begin position="21"/>
        <end position="46"/>
    </location>
</feature>